<keyword evidence="1" id="KW-0812">Transmembrane</keyword>
<evidence type="ECO:0000313" key="2">
    <source>
        <dbReference type="EMBL" id="MBB5075983.1"/>
    </source>
</evidence>
<organism evidence="2 3">
    <name type="scientific">Nonomuraea endophytica</name>
    <dbReference type="NCBI Taxonomy" id="714136"/>
    <lineage>
        <taxon>Bacteria</taxon>
        <taxon>Bacillati</taxon>
        <taxon>Actinomycetota</taxon>
        <taxon>Actinomycetes</taxon>
        <taxon>Streptosporangiales</taxon>
        <taxon>Streptosporangiaceae</taxon>
        <taxon>Nonomuraea</taxon>
    </lineage>
</organism>
<evidence type="ECO:0000313" key="3">
    <source>
        <dbReference type="Proteomes" id="UP000568380"/>
    </source>
</evidence>
<evidence type="ECO:0000256" key="1">
    <source>
        <dbReference type="SAM" id="Phobius"/>
    </source>
</evidence>
<keyword evidence="1" id="KW-1133">Transmembrane helix</keyword>
<protein>
    <submittedName>
        <fullName evidence="2">Uncharacterized protein</fullName>
    </submittedName>
</protein>
<proteinExistence type="predicted"/>
<accession>A0A7W8EE21</accession>
<dbReference type="AlphaFoldDB" id="A0A7W8EE21"/>
<feature type="transmembrane region" description="Helical" evidence="1">
    <location>
        <begin position="91"/>
        <end position="113"/>
    </location>
</feature>
<feature type="transmembrane region" description="Helical" evidence="1">
    <location>
        <begin position="133"/>
        <end position="154"/>
    </location>
</feature>
<sequence>MSGDLRLLSMATLWVAPFAVRDWLGPIFAGICRLNAWALWQVLRGPALPGAGNLPPSVIWLRRLIYAGIVGDLGLWELVEELSDTVEDFASAGLWAATVILLLHVMAGVPAWFRAMAIALCLADLGVDFLGYLPSAGRVLVALPGLACMVMILIGQRRDGRWSRATIGIGQISEVGIASRTGRLVVERYPEDGDSGALGPLPDLAEGPGHYRMRVYARDNDPDAPGEEHLIVVYPGRSTKKITHVPRS</sequence>
<reference evidence="2 3" key="1">
    <citation type="submission" date="2020-08" db="EMBL/GenBank/DDBJ databases">
        <title>Genomic Encyclopedia of Type Strains, Phase IV (KMG-IV): sequencing the most valuable type-strain genomes for metagenomic binning, comparative biology and taxonomic classification.</title>
        <authorList>
            <person name="Goeker M."/>
        </authorList>
    </citation>
    <scope>NUCLEOTIDE SEQUENCE [LARGE SCALE GENOMIC DNA]</scope>
    <source>
        <strain evidence="2 3">DSM 45385</strain>
    </source>
</reference>
<keyword evidence="3" id="KW-1185">Reference proteome</keyword>
<name>A0A7W8EE21_9ACTN</name>
<dbReference type="Proteomes" id="UP000568380">
    <property type="component" value="Unassembled WGS sequence"/>
</dbReference>
<dbReference type="EMBL" id="JACHIN010000001">
    <property type="protein sequence ID" value="MBB5075983.1"/>
    <property type="molecule type" value="Genomic_DNA"/>
</dbReference>
<keyword evidence="1" id="KW-0472">Membrane</keyword>
<comment type="caution">
    <text evidence="2">The sequence shown here is derived from an EMBL/GenBank/DDBJ whole genome shotgun (WGS) entry which is preliminary data.</text>
</comment>
<gene>
    <name evidence="2" type="ORF">HNR40_001429</name>
</gene>
<dbReference type="RefSeq" id="WP_184959101.1">
    <property type="nucleotide sequence ID" value="NZ_JACHIN010000001.1"/>
</dbReference>